<keyword evidence="11" id="KW-1185">Reference proteome</keyword>
<dbReference type="GO" id="GO:0005886">
    <property type="term" value="C:plasma membrane"/>
    <property type="evidence" value="ECO:0007669"/>
    <property type="project" value="UniProtKB-SubCell"/>
</dbReference>
<dbReference type="AlphaFoldDB" id="A0A9E8LS71"/>
<protein>
    <submittedName>
        <fullName evidence="10">DUF421 domain-containing protein</fullName>
    </submittedName>
</protein>
<dbReference type="Pfam" id="PF20730">
    <property type="entry name" value="YetF_N"/>
    <property type="match status" value="1"/>
</dbReference>
<evidence type="ECO:0000256" key="6">
    <source>
        <dbReference type="ARBA" id="ARBA00023136"/>
    </source>
</evidence>
<dbReference type="PANTHER" id="PTHR34582">
    <property type="entry name" value="UPF0702 TRANSMEMBRANE PROTEIN YCAP"/>
    <property type="match status" value="1"/>
</dbReference>
<sequence>MDLFRIASELIVGYFALLFLTKLLGKTQLSQITAFDFISALVLGELVGNALFDNHIGIGKIVFAIILWGLLVFGTEIITQKFRKTRPFLEGGPSIVIHKGNIVYDALKKNHLDLNQLQHLLRTKNVFSIKQCEFAILETDGTISVMKKPEYECVTKKDLQIQTNPSSLSYALILDGEIINENLKAIGWGERKLHEELKKVGVKSIGDVLYCEWEKGKSLYVQMYEKEKRGD</sequence>
<keyword evidence="3" id="KW-1003">Cell membrane</keyword>
<evidence type="ECO:0000256" key="5">
    <source>
        <dbReference type="ARBA" id="ARBA00022989"/>
    </source>
</evidence>
<feature type="transmembrane region" description="Helical" evidence="7">
    <location>
        <begin position="6"/>
        <end position="25"/>
    </location>
</feature>
<evidence type="ECO:0000313" key="10">
    <source>
        <dbReference type="EMBL" id="WAA08629.1"/>
    </source>
</evidence>
<evidence type="ECO:0000256" key="7">
    <source>
        <dbReference type="SAM" id="Phobius"/>
    </source>
</evidence>
<dbReference type="InterPro" id="IPR048454">
    <property type="entry name" value="YetF_N"/>
</dbReference>
<dbReference type="Pfam" id="PF04239">
    <property type="entry name" value="DUF421"/>
    <property type="match status" value="1"/>
</dbReference>
<keyword evidence="5 7" id="KW-1133">Transmembrane helix</keyword>
<evidence type="ECO:0000313" key="11">
    <source>
        <dbReference type="Proteomes" id="UP001164718"/>
    </source>
</evidence>
<evidence type="ECO:0000256" key="4">
    <source>
        <dbReference type="ARBA" id="ARBA00022692"/>
    </source>
</evidence>
<name>A0A9E8LS71_9BACI</name>
<dbReference type="KEGG" id="faf:OE104_08205"/>
<comment type="subcellular location">
    <subcellularLocation>
        <location evidence="1">Cell membrane</location>
        <topology evidence="1">Multi-pass membrane protein</topology>
    </subcellularLocation>
</comment>
<feature type="domain" description="YetF C-terminal" evidence="8">
    <location>
        <begin position="80"/>
        <end position="214"/>
    </location>
</feature>
<reference evidence="10" key="1">
    <citation type="submission" date="2022-09" db="EMBL/GenBank/DDBJ databases">
        <title>Complete Genomes of Fervidibacillus albus and Fervidibacillus halotolerans isolated from tidal flat sediments.</title>
        <authorList>
            <person name="Kwon K.K."/>
            <person name="Yang S.-H."/>
            <person name="Park M.J."/>
            <person name="Oh H.-M."/>
        </authorList>
    </citation>
    <scope>NUCLEOTIDE SEQUENCE</scope>
    <source>
        <strain evidence="10">MEBiC13591</strain>
    </source>
</reference>
<comment type="similarity">
    <text evidence="2">Belongs to the UPF0702 family.</text>
</comment>
<organism evidence="10 11">
    <name type="scientific">Fervidibacillus albus</name>
    <dbReference type="NCBI Taxonomy" id="2980026"/>
    <lineage>
        <taxon>Bacteria</taxon>
        <taxon>Bacillati</taxon>
        <taxon>Bacillota</taxon>
        <taxon>Bacilli</taxon>
        <taxon>Bacillales</taxon>
        <taxon>Bacillaceae</taxon>
        <taxon>Fervidibacillus</taxon>
    </lineage>
</organism>
<dbReference type="InterPro" id="IPR007353">
    <property type="entry name" value="DUF421"/>
</dbReference>
<evidence type="ECO:0000256" key="2">
    <source>
        <dbReference type="ARBA" id="ARBA00006448"/>
    </source>
</evidence>
<evidence type="ECO:0000256" key="3">
    <source>
        <dbReference type="ARBA" id="ARBA00022475"/>
    </source>
</evidence>
<accession>A0A9E8LS71</accession>
<keyword evidence="4 7" id="KW-0812">Transmembrane</keyword>
<feature type="transmembrane region" description="Helical" evidence="7">
    <location>
        <begin position="58"/>
        <end position="78"/>
    </location>
</feature>
<dbReference type="Gene3D" id="3.30.240.20">
    <property type="entry name" value="bsu07140 like domains"/>
    <property type="match status" value="2"/>
</dbReference>
<proteinExistence type="inferred from homology"/>
<feature type="domain" description="YetF-like N-terminal transmembrane" evidence="9">
    <location>
        <begin position="5"/>
        <end position="75"/>
    </location>
</feature>
<evidence type="ECO:0000256" key="1">
    <source>
        <dbReference type="ARBA" id="ARBA00004651"/>
    </source>
</evidence>
<dbReference type="EMBL" id="CP106878">
    <property type="protein sequence ID" value="WAA08629.1"/>
    <property type="molecule type" value="Genomic_DNA"/>
</dbReference>
<dbReference type="Proteomes" id="UP001164718">
    <property type="component" value="Chromosome"/>
</dbReference>
<dbReference type="RefSeq" id="WP_275416407.1">
    <property type="nucleotide sequence ID" value="NZ_CP106878.1"/>
</dbReference>
<gene>
    <name evidence="10" type="ORF">OE104_08205</name>
</gene>
<dbReference type="PANTHER" id="PTHR34582:SF5">
    <property type="entry name" value="UPF0702 TRANSMEMBRANE PROTEIN YETF"/>
    <property type="match status" value="1"/>
</dbReference>
<dbReference type="InterPro" id="IPR023090">
    <property type="entry name" value="UPF0702_alpha/beta_dom_sf"/>
</dbReference>
<evidence type="ECO:0000259" key="9">
    <source>
        <dbReference type="Pfam" id="PF20730"/>
    </source>
</evidence>
<evidence type="ECO:0000259" key="8">
    <source>
        <dbReference type="Pfam" id="PF04239"/>
    </source>
</evidence>
<keyword evidence="6 7" id="KW-0472">Membrane</keyword>